<dbReference type="InterPro" id="IPR027414">
    <property type="entry name" value="GH95_N_dom"/>
</dbReference>
<reference evidence="6 7" key="1">
    <citation type="submission" date="2017-04" db="EMBL/GenBank/DDBJ databases">
        <title>Monoglobus pectinilyticus 14 draft genome.</title>
        <authorList>
            <person name="Kim C."/>
            <person name="Rosendale D.I."/>
            <person name="Kelly W.J."/>
            <person name="Tannock G.W."/>
            <person name="Patchett M.L."/>
            <person name="Jordens J.Z."/>
        </authorList>
    </citation>
    <scope>NUCLEOTIDE SEQUENCE [LARGE SCALE GENOMIC DNA]</scope>
    <source>
        <strain evidence="6 7">14</strain>
    </source>
</reference>
<keyword evidence="2" id="KW-0732">Signal</keyword>
<feature type="domain" description="Alpha fucosidase A-like C-terminal" evidence="4">
    <location>
        <begin position="931"/>
        <end position="1028"/>
    </location>
</feature>
<dbReference type="KEGG" id="mpec:B9O19_00989"/>
<accession>A0A2K9P2U1</accession>
<evidence type="ECO:0000259" key="4">
    <source>
        <dbReference type="Pfam" id="PF21307"/>
    </source>
</evidence>
<name>A0A2K9P2U1_9FIRM</name>
<dbReference type="Gene3D" id="2.60.120.260">
    <property type="entry name" value="Galactose-binding domain-like"/>
    <property type="match status" value="1"/>
</dbReference>
<dbReference type="RefSeq" id="WP_102365386.1">
    <property type="nucleotide sequence ID" value="NZ_CP020991.1"/>
</dbReference>
<dbReference type="EMBL" id="CP020991">
    <property type="protein sequence ID" value="AUO19159.1"/>
    <property type="molecule type" value="Genomic_DNA"/>
</dbReference>
<dbReference type="GeneID" id="98062403"/>
<evidence type="ECO:0000256" key="1">
    <source>
        <dbReference type="SAM" id="MobiDB-lite"/>
    </source>
</evidence>
<feature type="chain" id="PRO_5039705222" evidence="2">
    <location>
        <begin position="22"/>
        <end position="1304"/>
    </location>
</feature>
<dbReference type="InterPro" id="IPR054363">
    <property type="entry name" value="GH95_cat"/>
</dbReference>
<organism evidence="6 7">
    <name type="scientific">Monoglobus pectinilyticus</name>
    <dbReference type="NCBI Taxonomy" id="1981510"/>
    <lineage>
        <taxon>Bacteria</taxon>
        <taxon>Bacillati</taxon>
        <taxon>Bacillota</taxon>
        <taxon>Clostridia</taxon>
        <taxon>Monoglobales</taxon>
        <taxon>Monoglobaceae</taxon>
        <taxon>Monoglobus</taxon>
    </lineage>
</organism>
<dbReference type="SUPFAM" id="SSF48208">
    <property type="entry name" value="Six-hairpin glycosidases"/>
    <property type="match status" value="1"/>
</dbReference>
<evidence type="ECO:0000256" key="2">
    <source>
        <dbReference type="SAM" id="SignalP"/>
    </source>
</evidence>
<dbReference type="GO" id="GO:0005975">
    <property type="term" value="P:carbohydrate metabolic process"/>
    <property type="evidence" value="ECO:0007669"/>
    <property type="project" value="InterPro"/>
</dbReference>
<proteinExistence type="predicted"/>
<evidence type="ECO:0000259" key="5">
    <source>
        <dbReference type="Pfam" id="PF22124"/>
    </source>
</evidence>
<dbReference type="Pfam" id="PF14498">
    <property type="entry name" value="Glyco_hyd_65N_2"/>
    <property type="match status" value="2"/>
</dbReference>
<evidence type="ECO:0000313" key="7">
    <source>
        <dbReference type="Proteomes" id="UP000235589"/>
    </source>
</evidence>
<dbReference type="InterPro" id="IPR008928">
    <property type="entry name" value="6-hairpin_glycosidase_sf"/>
</dbReference>
<keyword evidence="7" id="KW-1185">Reference proteome</keyword>
<feature type="signal peptide" evidence="2">
    <location>
        <begin position="1"/>
        <end position="21"/>
    </location>
</feature>
<dbReference type="Proteomes" id="UP000235589">
    <property type="component" value="Chromosome"/>
</dbReference>
<dbReference type="Pfam" id="PF21307">
    <property type="entry name" value="Glyco_hydro_95_C"/>
    <property type="match status" value="1"/>
</dbReference>
<feature type="domain" description="Glycosyl hydrolase family 95 N-terminal" evidence="3">
    <location>
        <begin position="78"/>
        <end position="142"/>
    </location>
</feature>
<evidence type="ECO:0000313" key="6">
    <source>
        <dbReference type="EMBL" id="AUO19159.1"/>
    </source>
</evidence>
<dbReference type="Gene3D" id="2.70.98.50">
    <property type="entry name" value="putative glycoside hydrolase family protein from bacillus halodurans"/>
    <property type="match status" value="1"/>
</dbReference>
<dbReference type="PANTHER" id="PTHR31084">
    <property type="entry name" value="ALPHA-L-FUCOSIDASE 2"/>
    <property type="match status" value="1"/>
</dbReference>
<feature type="region of interest" description="Disordered" evidence="1">
    <location>
        <begin position="57"/>
        <end position="77"/>
    </location>
</feature>
<protein>
    <submittedName>
        <fullName evidence="6">Alpha-L-fucosidase family 95</fullName>
    </submittedName>
</protein>
<dbReference type="Gene3D" id="1.50.10.10">
    <property type="match status" value="1"/>
</dbReference>
<evidence type="ECO:0000259" key="3">
    <source>
        <dbReference type="Pfam" id="PF14498"/>
    </source>
</evidence>
<gene>
    <name evidence="6" type="ORF">B9O19_00989</name>
</gene>
<dbReference type="PANTHER" id="PTHR31084:SF0">
    <property type="entry name" value="ALPHA-L-FUCOSIDASE 2"/>
    <property type="match status" value="1"/>
</dbReference>
<dbReference type="InterPro" id="IPR049053">
    <property type="entry name" value="AFCA-like_C"/>
</dbReference>
<dbReference type="Pfam" id="PF22124">
    <property type="entry name" value="Glyco_hydro_95_cat"/>
    <property type="match status" value="1"/>
</dbReference>
<dbReference type="InterPro" id="IPR012341">
    <property type="entry name" value="6hp_glycosidase-like_sf"/>
</dbReference>
<feature type="domain" description="Glycosyl hydrolase family 95 N-terminal" evidence="3">
    <location>
        <begin position="232"/>
        <end position="410"/>
    </location>
</feature>
<feature type="region of interest" description="Disordered" evidence="1">
    <location>
        <begin position="1193"/>
        <end position="1215"/>
    </location>
</feature>
<dbReference type="OrthoDB" id="9802600at2"/>
<feature type="compositionally biased region" description="Polar residues" evidence="1">
    <location>
        <begin position="57"/>
        <end position="66"/>
    </location>
</feature>
<sequence length="1304" mass="141662">MRKVWKRLLSFAVGVSLTAAAFGGVVLSQSSDVSAAKNFDPETVMWTNNMVENVDENYSSMDPNWSNKDKSDVQSPYAKPGEKLDKWSYAEFLWTHAYPIGNGRMGGMVAGAIDKEIIQINEDTIWSGSPYADLQNENGEIVSNNSNTDTTAIANAERISAVNQTSGSKEGGWRYFRGADANGNPAEIGSADAVVGDETFRTNFPAFANKSISNQALNNDNSATNEAVQNRYSMERMVESTFLGNPKSQKVFKSFVEVYLDFNQSHKDVTNYTKALDMETGTVTVDYDYNGNHFTRESFASYPDQTVATHIESDGDLNFDAAFHTYHNQDASAYKFEKVSDNELKLTARVTDGGKSNEPGGPNVIRFEAHMIVDSEPGAVLTVSDDNTTINISGGKTATIYVVGASNYVDYLNVDNAKPANDCAVYVSNVKSKDYQTIKSRHLADFSEQFTRTSLSLANKEGVNNSNVPTEKRIRKDVNGDSGYKVGADSSLSKANANGVYSAYGDGDNQLAALEFNYGKYLLISGSRPGRDGNAATGDIPIQISQPLTLAGKWNASRSASWGGKYTININTEMNYWPAQPLNLAENEKPLIETFASLAQGGSITAANQYGIYNDRGDDTYQPGDPWVMHHNYDLWRGTMPIDNATAGLWPTGGVWLLDHAWQYYQYNLDTEYLAEVYPYIKGAASFFTKYLVKDPVTGYLITAASCSPEQGGVQPGPAMDTQLVRNLYDTVQKAAKVLGKETEDADLLAKIAEQMPSSYLADEPGKVAPNLIDEKGLIKEWARGDVAFDFSTVADGSGKYKNIINPFTGASTSINEHIANNNNGHRHCSQLWEMFPGKHLSAYSENESEQDIFKAYQSSVSGRGAGSGQGWGVAWRINLNARALNGDFASTLLNQLFTTRTSPNLFDQHPNFQIDGNYGAASGITEMVMQSHDGSINLIPAIPSDWQAGSFKGLKALGGATVDLTWSEGKPVEAKVTAATDGELKVRNKYMGTAVVKDSEGNVVTGTLNQDETLLSFNATAGKTYTIDNFGETEKEYIEATWDSLATDAKGFFNTVNDSQLPKIESKTGNVGFIYNTYYPAHGGVAGEVGYYYPDCTMDRLKSLSLELDTRAKTDGYVSIRLDSKDGPEIAHSMVTATGYSAQDLGKITVPEGVTGKHDLYAVFYTEGNVKDKWVANVKTLHGVYEVKNPNYNPDPDASATPDVAPSATPSADSGLEVTEAEGNYTAAVSSNVFDGRANATVIFALYNDEGVLIDIKSAGVTPETNTAVYAPAANGNLKVMVWDDVTNMTPLVDTPYEAKVSV</sequence>
<feature type="domain" description="Glycosyl hydrolase family 95 catalytic" evidence="5">
    <location>
        <begin position="435"/>
        <end position="928"/>
    </location>
</feature>
<dbReference type="GO" id="GO:0004560">
    <property type="term" value="F:alpha-L-fucosidase activity"/>
    <property type="evidence" value="ECO:0007669"/>
    <property type="project" value="TreeGrafter"/>
</dbReference>